<name>A0A8X6IHY1_TRICU</name>
<proteinExistence type="predicted"/>
<dbReference type="EMBL" id="BMAO01038089">
    <property type="protein sequence ID" value="GFR22534.1"/>
    <property type="molecule type" value="Genomic_DNA"/>
</dbReference>
<evidence type="ECO:0000313" key="1">
    <source>
        <dbReference type="EMBL" id="GFR22534.1"/>
    </source>
</evidence>
<keyword evidence="2" id="KW-1185">Reference proteome</keyword>
<dbReference type="AlphaFoldDB" id="A0A8X6IHY1"/>
<accession>A0A8X6IHY1</accession>
<gene>
    <name evidence="1" type="ORF">TNCT_241661</name>
</gene>
<evidence type="ECO:0000313" key="2">
    <source>
        <dbReference type="Proteomes" id="UP000887116"/>
    </source>
</evidence>
<reference evidence="1" key="1">
    <citation type="submission" date="2020-07" db="EMBL/GenBank/DDBJ databases">
        <title>Multicomponent nature underlies the extraordinary mechanical properties of spider dragline silk.</title>
        <authorList>
            <person name="Kono N."/>
            <person name="Nakamura H."/>
            <person name="Mori M."/>
            <person name="Yoshida Y."/>
            <person name="Ohtoshi R."/>
            <person name="Malay A.D."/>
            <person name="Moran D.A.P."/>
            <person name="Tomita M."/>
            <person name="Numata K."/>
            <person name="Arakawa K."/>
        </authorList>
    </citation>
    <scope>NUCLEOTIDE SEQUENCE</scope>
</reference>
<organism evidence="1 2">
    <name type="scientific">Trichonephila clavata</name>
    <name type="common">Joro spider</name>
    <name type="synonym">Nephila clavata</name>
    <dbReference type="NCBI Taxonomy" id="2740835"/>
    <lineage>
        <taxon>Eukaryota</taxon>
        <taxon>Metazoa</taxon>
        <taxon>Ecdysozoa</taxon>
        <taxon>Arthropoda</taxon>
        <taxon>Chelicerata</taxon>
        <taxon>Arachnida</taxon>
        <taxon>Araneae</taxon>
        <taxon>Araneomorphae</taxon>
        <taxon>Entelegynae</taxon>
        <taxon>Araneoidea</taxon>
        <taxon>Nephilidae</taxon>
        <taxon>Trichonephila</taxon>
    </lineage>
</organism>
<protein>
    <submittedName>
        <fullName evidence="1">Uncharacterized protein</fullName>
    </submittedName>
</protein>
<comment type="caution">
    <text evidence="1">The sequence shown here is derived from an EMBL/GenBank/DDBJ whole genome shotgun (WGS) entry which is preliminary data.</text>
</comment>
<sequence>MQHLVQIGKDLVPLEHIKDLRWSSLSGLLLSAIENTKISIVRKLDGFYTLDFQESYENFVNSLNQKCYRVRELFENTHNLSTLLALWCMRTSDINPIGKERAVHFLQGLRELSDSVSAFTEVVEAPRGSPHVFVLRGEQLRTK</sequence>
<dbReference type="Proteomes" id="UP000887116">
    <property type="component" value="Unassembled WGS sequence"/>
</dbReference>